<dbReference type="EMBL" id="MN813686">
    <property type="protein sequence ID" value="QHB37345.1"/>
    <property type="molecule type" value="Genomic_DNA"/>
</dbReference>
<dbReference type="GeneID" id="60320907"/>
<dbReference type="RefSeq" id="YP_009949502.1">
    <property type="nucleotide sequence ID" value="NC_051581.1"/>
</dbReference>
<gene>
    <name evidence="2" type="primary">43</name>
    <name evidence="2" type="ORF">PBI_BIRDSNEST_43</name>
</gene>
<dbReference type="KEGG" id="vg:60320907"/>
<evidence type="ECO:0000259" key="1">
    <source>
        <dbReference type="Pfam" id="PF24243"/>
    </source>
</evidence>
<proteinExistence type="predicted"/>
<organism evidence="2 3">
    <name type="scientific">Mycobacterium phage BirdsNest</name>
    <dbReference type="NCBI Taxonomy" id="2686231"/>
    <lineage>
        <taxon>Viruses</taxon>
        <taxon>Duplodnaviria</taxon>
        <taxon>Heunggongvirae</taxon>
        <taxon>Uroviricota</taxon>
        <taxon>Caudoviricetes</taxon>
        <taxon>Bclasvirinae</taxon>
        <taxon>Birdsnestvirus</taxon>
        <taxon>Birdsnestvirus birdsnest</taxon>
    </lineage>
</organism>
<name>A0A6B9LF45_9CAUD</name>
<evidence type="ECO:0000313" key="2">
    <source>
        <dbReference type="EMBL" id="QHB37345.1"/>
    </source>
</evidence>
<keyword evidence="3" id="KW-1185">Reference proteome</keyword>
<protein>
    <recommendedName>
        <fullName evidence="1">Minor tail protein gp31 C-terminal domain-containing protein</fullName>
    </recommendedName>
</protein>
<dbReference type="Proteomes" id="UP000463946">
    <property type="component" value="Segment"/>
</dbReference>
<accession>A0A6B9LF45</accession>
<dbReference type="InterPro" id="IPR056923">
    <property type="entry name" value="Minor_tail_gp31_C"/>
</dbReference>
<feature type="domain" description="Minor tail protein gp31 C-terminal" evidence="1">
    <location>
        <begin position="111"/>
        <end position="134"/>
    </location>
</feature>
<dbReference type="Pfam" id="PF24243">
    <property type="entry name" value="Phage_tail_C"/>
    <property type="match status" value="1"/>
</dbReference>
<reference evidence="2 3" key="1">
    <citation type="submission" date="2019-12" db="EMBL/GenBank/DDBJ databases">
        <authorList>
            <person name="Lauer M.J."/>
            <person name="Curtus N.L."/>
            <person name="Garlena R.A."/>
            <person name="Russell D.A."/>
            <person name="Pope W.H."/>
            <person name="Jacobs-Sera D."/>
            <person name="Hatfull G.F."/>
        </authorList>
    </citation>
    <scope>NUCLEOTIDE SEQUENCE [LARGE SCALE GENOMIC DNA]</scope>
</reference>
<evidence type="ECO:0000313" key="3">
    <source>
        <dbReference type="Proteomes" id="UP000463946"/>
    </source>
</evidence>
<sequence length="136" mass="13865">MAITSVFFDTAAAPGSKLDPEVAAEVEHLAPGLEAGEVGETELANDAVTRDKIAPGAVGSVEIGADQVDTEHYAPDSVDTAAIAPDAVTATEAGIGVSTAYDINGNPIEDKRVYCTAAQYAALAVKDPNTEYLVSA</sequence>